<dbReference type="EMBL" id="CM055097">
    <property type="protein sequence ID" value="KAJ7551354.1"/>
    <property type="molecule type" value="Genomic_DNA"/>
</dbReference>
<comment type="caution">
    <text evidence="1">The sequence shown here is derived from an EMBL/GenBank/DDBJ whole genome shotgun (WGS) entry which is preliminary data.</text>
</comment>
<evidence type="ECO:0000313" key="2">
    <source>
        <dbReference type="Proteomes" id="UP001162992"/>
    </source>
</evidence>
<evidence type="ECO:0000313" key="1">
    <source>
        <dbReference type="EMBL" id="KAJ7551354.1"/>
    </source>
</evidence>
<gene>
    <name evidence="1" type="ORF">O6H91_06G011600</name>
</gene>
<accession>A0ACC2DAK2</accession>
<protein>
    <submittedName>
        <fullName evidence="1">Uncharacterized protein</fullName>
    </submittedName>
</protein>
<proteinExistence type="predicted"/>
<sequence>MFLQCRKRGASKARTAQFLAAAVAIYVAATVCWAEKSVGQGRGAEDSGEKIIPQGDLEELKQILHSQQKQLQHLESLMNLLHASVDQVRDQILSNACVSPSSLVFQSTASHSTAVNPSAGSQASASNELLSEGPPSPSMESKQYLLHSSKDKEIAIDLDHAAGQDAFTLAPGDATDRSKDGYDGAVTVARYKPAWSEHFQFLAAVKVKEQVSCLHILSRDGDDGSIRYVAVGDATGRVYLFNSFGDLLLDFRTHSPASVTVMQSISLRKNETLFVTGHSNGDVLAHKIRETGYHGSSSGDGWHKLFMEFLHPFLHTSPTSAVSGAPSSASRTAFPDPLAEASHEELQKTTPITNLEIYRVGRMRYLLVSDKAGRISVFRDNGTLYGVAESPSRPLAFLRSMSTQKMLFLTESGAASLDLRTMAVRSSPCSGLDGSTVILYAFDAVVRSKAYGVTAAGELIHVVLSGDTLHFECHTRGPKRKLEIEPPLALHGFKGYLLAATMHEIIVCNTTMQFGFGPASIRVAAPRPIFRAPVEDIVTISVNMQISKSEFPVLAGDRERLVVLGFGDGYVGIFRSTLPVFKPLDFSAKLWSSPIIISVVVLMGVWFFFGRKRDLGLASFPDAPIYGAIDSSVSGISKYENVRAGYGEIRDRLEDSREYGSPTRTFTASRSSYGTGSLNFRASSVEPVPYSTRRDAAFSSNELVGD</sequence>
<reference evidence="2" key="1">
    <citation type="journal article" date="2024" name="Proc. Natl. Acad. Sci. U.S.A.">
        <title>Extraordinary preservation of gene collinearity over three hundred million years revealed in homosporous lycophytes.</title>
        <authorList>
            <person name="Li C."/>
            <person name="Wickell D."/>
            <person name="Kuo L.Y."/>
            <person name="Chen X."/>
            <person name="Nie B."/>
            <person name="Liao X."/>
            <person name="Peng D."/>
            <person name="Ji J."/>
            <person name="Jenkins J."/>
            <person name="Williams M."/>
            <person name="Shu S."/>
            <person name="Plott C."/>
            <person name="Barry K."/>
            <person name="Rajasekar S."/>
            <person name="Grimwood J."/>
            <person name="Han X."/>
            <person name="Sun S."/>
            <person name="Hou Z."/>
            <person name="He W."/>
            <person name="Dai G."/>
            <person name="Sun C."/>
            <person name="Schmutz J."/>
            <person name="Leebens-Mack J.H."/>
            <person name="Li F.W."/>
            <person name="Wang L."/>
        </authorList>
    </citation>
    <scope>NUCLEOTIDE SEQUENCE [LARGE SCALE GENOMIC DNA]</scope>
    <source>
        <strain evidence="2">cv. PW_Plant_1</strain>
    </source>
</reference>
<organism evidence="1 2">
    <name type="scientific">Diphasiastrum complanatum</name>
    <name type="common">Issler's clubmoss</name>
    <name type="synonym">Lycopodium complanatum</name>
    <dbReference type="NCBI Taxonomy" id="34168"/>
    <lineage>
        <taxon>Eukaryota</taxon>
        <taxon>Viridiplantae</taxon>
        <taxon>Streptophyta</taxon>
        <taxon>Embryophyta</taxon>
        <taxon>Tracheophyta</taxon>
        <taxon>Lycopodiopsida</taxon>
        <taxon>Lycopodiales</taxon>
        <taxon>Lycopodiaceae</taxon>
        <taxon>Lycopodioideae</taxon>
        <taxon>Diphasiastrum</taxon>
    </lineage>
</organism>
<dbReference type="Proteomes" id="UP001162992">
    <property type="component" value="Chromosome 6"/>
</dbReference>
<keyword evidence="2" id="KW-1185">Reference proteome</keyword>
<name>A0ACC2DAK2_DIPCM</name>